<reference evidence="5 6" key="2">
    <citation type="submission" date="2018-07" db="EMBL/GenBank/DDBJ databases">
        <title>Pontibacter sp. 2b14 genomic sequence and assembly.</title>
        <authorList>
            <person name="Du Z.-J."/>
        </authorList>
    </citation>
    <scope>NUCLEOTIDE SEQUENCE [LARGE SCALE GENOMIC DNA]</scope>
    <source>
        <strain evidence="5 6">2b14</strain>
    </source>
</reference>
<dbReference type="RefSeq" id="WP_112305006.1">
    <property type="nucleotide sequence ID" value="NZ_QMDV01000002.1"/>
</dbReference>
<name>A0A364RF17_9BACT</name>
<dbReference type="AlphaFoldDB" id="A0A364RF17"/>
<dbReference type="PROSITE" id="PS01124">
    <property type="entry name" value="HTH_ARAC_FAMILY_2"/>
    <property type="match status" value="1"/>
</dbReference>
<organism evidence="5 6">
    <name type="scientific">Pontibacter arcticus</name>
    <dbReference type="NCBI Taxonomy" id="2080288"/>
    <lineage>
        <taxon>Bacteria</taxon>
        <taxon>Pseudomonadati</taxon>
        <taxon>Bacteroidota</taxon>
        <taxon>Cytophagia</taxon>
        <taxon>Cytophagales</taxon>
        <taxon>Hymenobacteraceae</taxon>
        <taxon>Pontibacter</taxon>
    </lineage>
</organism>
<evidence type="ECO:0000256" key="1">
    <source>
        <dbReference type="ARBA" id="ARBA00023015"/>
    </source>
</evidence>
<dbReference type="InterPro" id="IPR018060">
    <property type="entry name" value="HTH_AraC"/>
</dbReference>
<sequence>MIIETRHPEKSLQSVLKEYYFIHIQSNSVIKHIPIIDDCCYDFVFFKEMDGSFSYSSKNDFIPLSNKVFTIHNLKPPYKITIQHTLTFIAIKVQPWANAYFFSAVKASGVVDLVNYDASLLDLHDKLFNEQPLANRYSTVDQYMKNKCISLTPSMEVVKAVCMHIYDQQGILTVSDLSTVFNKSRQYLNKVFKKEVMYSLKKFIITVRILALVKYKMKNASISLTQLSYTYGYFDQSHFIRDFKKVCGVTPRHFFNNVPEFMLRH</sequence>
<dbReference type="SMART" id="SM00342">
    <property type="entry name" value="HTH_ARAC"/>
    <property type="match status" value="1"/>
</dbReference>
<feature type="domain" description="HTH araC/xylS-type" evidence="4">
    <location>
        <begin position="155"/>
        <end position="257"/>
    </location>
</feature>
<keyword evidence="3" id="KW-0804">Transcription</keyword>
<dbReference type="PANTHER" id="PTHR43280:SF2">
    <property type="entry name" value="HTH-TYPE TRANSCRIPTIONAL REGULATOR EXSA"/>
    <property type="match status" value="1"/>
</dbReference>
<protein>
    <recommendedName>
        <fullName evidence="4">HTH araC/xylS-type domain-containing protein</fullName>
    </recommendedName>
</protein>
<gene>
    <name evidence="5" type="ORF">DP923_06280</name>
</gene>
<dbReference type="InterPro" id="IPR009057">
    <property type="entry name" value="Homeodomain-like_sf"/>
</dbReference>
<keyword evidence="6" id="KW-1185">Reference proteome</keyword>
<evidence type="ECO:0000313" key="5">
    <source>
        <dbReference type="EMBL" id="RAU82857.1"/>
    </source>
</evidence>
<dbReference type="OrthoDB" id="635259at2"/>
<proteinExistence type="predicted"/>
<evidence type="ECO:0000256" key="2">
    <source>
        <dbReference type="ARBA" id="ARBA00023125"/>
    </source>
</evidence>
<dbReference type="Pfam" id="PF12833">
    <property type="entry name" value="HTH_18"/>
    <property type="match status" value="1"/>
</dbReference>
<keyword evidence="1" id="KW-0805">Transcription regulation</keyword>
<reference evidence="5 6" key="1">
    <citation type="submission" date="2018-06" db="EMBL/GenBank/DDBJ databases">
        <authorList>
            <person name="Liu Z.-W."/>
        </authorList>
    </citation>
    <scope>NUCLEOTIDE SEQUENCE [LARGE SCALE GENOMIC DNA]</scope>
    <source>
        <strain evidence="5 6">2b14</strain>
    </source>
</reference>
<dbReference type="Proteomes" id="UP000251692">
    <property type="component" value="Unassembled WGS sequence"/>
</dbReference>
<dbReference type="GO" id="GO:0043565">
    <property type="term" value="F:sequence-specific DNA binding"/>
    <property type="evidence" value="ECO:0007669"/>
    <property type="project" value="InterPro"/>
</dbReference>
<comment type="caution">
    <text evidence="5">The sequence shown here is derived from an EMBL/GenBank/DDBJ whole genome shotgun (WGS) entry which is preliminary data.</text>
</comment>
<evidence type="ECO:0000256" key="3">
    <source>
        <dbReference type="ARBA" id="ARBA00023163"/>
    </source>
</evidence>
<dbReference type="SUPFAM" id="SSF46689">
    <property type="entry name" value="Homeodomain-like"/>
    <property type="match status" value="1"/>
</dbReference>
<dbReference type="Gene3D" id="1.10.10.60">
    <property type="entry name" value="Homeodomain-like"/>
    <property type="match status" value="1"/>
</dbReference>
<dbReference type="EMBL" id="QMDV01000002">
    <property type="protein sequence ID" value="RAU82857.1"/>
    <property type="molecule type" value="Genomic_DNA"/>
</dbReference>
<dbReference type="GO" id="GO:0003700">
    <property type="term" value="F:DNA-binding transcription factor activity"/>
    <property type="evidence" value="ECO:0007669"/>
    <property type="project" value="InterPro"/>
</dbReference>
<evidence type="ECO:0000259" key="4">
    <source>
        <dbReference type="PROSITE" id="PS01124"/>
    </source>
</evidence>
<keyword evidence="2" id="KW-0238">DNA-binding</keyword>
<dbReference type="PANTHER" id="PTHR43280">
    <property type="entry name" value="ARAC-FAMILY TRANSCRIPTIONAL REGULATOR"/>
    <property type="match status" value="1"/>
</dbReference>
<accession>A0A364RF17</accession>
<evidence type="ECO:0000313" key="6">
    <source>
        <dbReference type="Proteomes" id="UP000251692"/>
    </source>
</evidence>